<protein>
    <submittedName>
        <fullName evidence="9">Multiple sugar transport system permease protein</fullName>
    </submittedName>
</protein>
<feature type="transmembrane region" description="Helical" evidence="7">
    <location>
        <begin position="52"/>
        <end position="73"/>
    </location>
</feature>
<evidence type="ECO:0000313" key="9">
    <source>
        <dbReference type="EMBL" id="MDR7375455.1"/>
    </source>
</evidence>
<dbReference type="InterPro" id="IPR000515">
    <property type="entry name" value="MetI-like"/>
</dbReference>
<dbReference type="RefSeq" id="WP_310369695.1">
    <property type="nucleotide sequence ID" value="NZ_JAVDXT010000001.1"/>
</dbReference>
<feature type="transmembrane region" description="Helical" evidence="7">
    <location>
        <begin position="196"/>
        <end position="219"/>
    </location>
</feature>
<dbReference type="InterPro" id="IPR035906">
    <property type="entry name" value="MetI-like_sf"/>
</dbReference>
<accession>A0ABU2C2B0</accession>
<feature type="transmembrane region" description="Helical" evidence="7">
    <location>
        <begin position="125"/>
        <end position="147"/>
    </location>
</feature>
<evidence type="ECO:0000256" key="3">
    <source>
        <dbReference type="ARBA" id="ARBA00022475"/>
    </source>
</evidence>
<gene>
    <name evidence="9" type="ORF">J2X19_000113</name>
</gene>
<organism evidence="9 10">
    <name type="scientific">Rhodoferax ferrireducens</name>
    <dbReference type="NCBI Taxonomy" id="192843"/>
    <lineage>
        <taxon>Bacteria</taxon>
        <taxon>Pseudomonadati</taxon>
        <taxon>Pseudomonadota</taxon>
        <taxon>Betaproteobacteria</taxon>
        <taxon>Burkholderiales</taxon>
        <taxon>Comamonadaceae</taxon>
        <taxon>Rhodoferax</taxon>
    </lineage>
</organism>
<evidence type="ECO:0000256" key="5">
    <source>
        <dbReference type="ARBA" id="ARBA00022989"/>
    </source>
</evidence>
<evidence type="ECO:0000256" key="2">
    <source>
        <dbReference type="ARBA" id="ARBA00022448"/>
    </source>
</evidence>
<evidence type="ECO:0000256" key="6">
    <source>
        <dbReference type="ARBA" id="ARBA00023136"/>
    </source>
</evidence>
<evidence type="ECO:0000256" key="7">
    <source>
        <dbReference type="RuleBase" id="RU363032"/>
    </source>
</evidence>
<name>A0ABU2C2B0_9BURK</name>
<keyword evidence="3" id="KW-1003">Cell membrane</keyword>
<comment type="caution">
    <text evidence="9">The sequence shown here is derived from an EMBL/GenBank/DDBJ whole genome shotgun (WGS) entry which is preliminary data.</text>
</comment>
<evidence type="ECO:0000256" key="1">
    <source>
        <dbReference type="ARBA" id="ARBA00004651"/>
    </source>
</evidence>
<feature type="domain" description="ABC transmembrane type-1" evidence="8">
    <location>
        <begin position="48"/>
        <end position="260"/>
    </location>
</feature>
<feature type="transmembrane region" description="Helical" evidence="7">
    <location>
        <begin position="85"/>
        <end position="105"/>
    </location>
</feature>
<dbReference type="Gene3D" id="1.10.3720.10">
    <property type="entry name" value="MetI-like"/>
    <property type="match status" value="1"/>
</dbReference>
<evidence type="ECO:0000313" key="10">
    <source>
        <dbReference type="Proteomes" id="UP001180487"/>
    </source>
</evidence>
<keyword evidence="6 7" id="KW-0472">Membrane</keyword>
<feature type="transmembrane region" description="Helical" evidence="7">
    <location>
        <begin position="239"/>
        <end position="260"/>
    </location>
</feature>
<dbReference type="InterPro" id="IPR051393">
    <property type="entry name" value="ABC_transporter_permease"/>
</dbReference>
<dbReference type="PANTHER" id="PTHR30193">
    <property type="entry name" value="ABC TRANSPORTER PERMEASE PROTEIN"/>
    <property type="match status" value="1"/>
</dbReference>
<reference evidence="9 10" key="1">
    <citation type="submission" date="2023-07" db="EMBL/GenBank/DDBJ databases">
        <title>Sorghum-associated microbial communities from plants grown in Nebraska, USA.</title>
        <authorList>
            <person name="Schachtman D."/>
        </authorList>
    </citation>
    <scope>NUCLEOTIDE SEQUENCE [LARGE SCALE GENOMIC DNA]</scope>
    <source>
        <strain evidence="9 10">BE313</strain>
    </source>
</reference>
<evidence type="ECO:0000259" key="8">
    <source>
        <dbReference type="PROSITE" id="PS50928"/>
    </source>
</evidence>
<keyword evidence="5 7" id="KW-1133">Transmembrane helix</keyword>
<keyword evidence="4 7" id="KW-0812">Transmembrane</keyword>
<keyword evidence="9" id="KW-0762">Sugar transport</keyword>
<keyword evidence="10" id="KW-1185">Reference proteome</keyword>
<dbReference type="EMBL" id="JAVDXT010000001">
    <property type="protein sequence ID" value="MDR7375455.1"/>
    <property type="molecule type" value="Genomic_DNA"/>
</dbReference>
<sequence>MLLAVTLYPTGMVVWLSVHRTRLYEVVDGVGLANYVSVLTSPAFLELSLNSLLYVSGALALVLPMGLASALALQNLASSAALVRTLLLLPWTLSMGVVGCFWLWLLNPSYGPISFLMRSLGIEPGLMLGEPSLALILVILVTAWWSFPYVMVMMSASLQSIPAELYEAIDIDGGGLGARLRHAVWPHIAPTLGSTALTLGIVYLTLITMILVLTGGGPIGATATWSFEVFSSAFRSVDLSPSSVISVVVLIVNLFLGYLYSRLTGRVSG</sequence>
<dbReference type="Proteomes" id="UP001180487">
    <property type="component" value="Unassembled WGS sequence"/>
</dbReference>
<dbReference type="Pfam" id="PF00528">
    <property type="entry name" value="BPD_transp_1"/>
    <property type="match status" value="1"/>
</dbReference>
<dbReference type="SUPFAM" id="SSF161098">
    <property type="entry name" value="MetI-like"/>
    <property type="match status" value="1"/>
</dbReference>
<dbReference type="PROSITE" id="PS50928">
    <property type="entry name" value="ABC_TM1"/>
    <property type="match status" value="1"/>
</dbReference>
<comment type="subcellular location">
    <subcellularLocation>
        <location evidence="1 7">Cell membrane</location>
        <topology evidence="1 7">Multi-pass membrane protein</topology>
    </subcellularLocation>
</comment>
<keyword evidence="2 7" id="KW-0813">Transport</keyword>
<proteinExistence type="inferred from homology"/>
<evidence type="ECO:0000256" key="4">
    <source>
        <dbReference type="ARBA" id="ARBA00022692"/>
    </source>
</evidence>
<comment type="similarity">
    <text evidence="7">Belongs to the binding-protein-dependent transport system permease family.</text>
</comment>
<dbReference type="PANTHER" id="PTHR30193:SF37">
    <property type="entry name" value="INNER MEMBRANE ABC TRANSPORTER PERMEASE PROTEIN YCJO"/>
    <property type="match status" value="1"/>
</dbReference>